<comment type="similarity">
    <text evidence="1">Belongs to the Fur family.</text>
</comment>
<dbReference type="Proteomes" id="UP000275865">
    <property type="component" value="Unassembled WGS sequence"/>
</dbReference>
<dbReference type="Pfam" id="PF01475">
    <property type="entry name" value="FUR"/>
    <property type="match status" value="1"/>
</dbReference>
<evidence type="ECO:0000256" key="5">
    <source>
        <dbReference type="ARBA" id="ARBA00023125"/>
    </source>
</evidence>
<dbReference type="AlphaFoldDB" id="A0A3A9YGN0"/>
<dbReference type="CDD" id="cd07153">
    <property type="entry name" value="Fur_like"/>
    <property type="match status" value="1"/>
</dbReference>
<dbReference type="PANTHER" id="PTHR33202:SF6">
    <property type="entry name" value="ZINC UPTAKE REGULATION PROTEIN"/>
    <property type="match status" value="1"/>
</dbReference>
<evidence type="ECO:0000256" key="6">
    <source>
        <dbReference type="ARBA" id="ARBA00023163"/>
    </source>
</evidence>
<dbReference type="InterPro" id="IPR036390">
    <property type="entry name" value="WH_DNA-bd_sf"/>
</dbReference>
<comment type="caution">
    <text evidence="8">The sequence shown here is derived from an EMBL/GenBank/DDBJ whole genome shotgun (WGS) entry which is preliminary data.</text>
</comment>
<keyword evidence="4" id="KW-0805">Transcription regulation</keyword>
<dbReference type="InterPro" id="IPR002481">
    <property type="entry name" value="FUR"/>
</dbReference>
<evidence type="ECO:0000256" key="3">
    <source>
        <dbReference type="ARBA" id="ARBA00022833"/>
    </source>
</evidence>
<reference evidence="8 9" key="1">
    <citation type="submission" date="2018-09" db="EMBL/GenBank/DDBJ databases">
        <title>Micromonospora sp. nov. MS1-9, isolated from a root of Musa sp.</title>
        <authorList>
            <person name="Kuncharoen N."/>
            <person name="Kudo T."/>
            <person name="Ohkuma M."/>
            <person name="Yuki M."/>
            <person name="Tanasupawat S."/>
        </authorList>
    </citation>
    <scope>NUCLEOTIDE SEQUENCE [LARGE SCALE GENOMIC DNA]</scope>
    <source>
        <strain evidence="8 9">MS1-9</strain>
    </source>
</reference>
<dbReference type="RefSeq" id="WP_120688521.1">
    <property type="nucleotide sequence ID" value="NZ_RAZT01000004.1"/>
</dbReference>
<dbReference type="GO" id="GO:1900376">
    <property type="term" value="P:regulation of secondary metabolite biosynthetic process"/>
    <property type="evidence" value="ECO:0007669"/>
    <property type="project" value="TreeGrafter"/>
</dbReference>
<evidence type="ECO:0000256" key="4">
    <source>
        <dbReference type="ARBA" id="ARBA00023015"/>
    </source>
</evidence>
<gene>
    <name evidence="8" type="ORF">D7044_08880</name>
</gene>
<dbReference type="GO" id="GO:0000976">
    <property type="term" value="F:transcription cis-regulatory region binding"/>
    <property type="evidence" value="ECO:0007669"/>
    <property type="project" value="TreeGrafter"/>
</dbReference>
<dbReference type="InterPro" id="IPR036388">
    <property type="entry name" value="WH-like_DNA-bd_sf"/>
</dbReference>
<organism evidence="8 9">
    <name type="scientific">Micromonospora musae</name>
    <dbReference type="NCBI Taxonomy" id="1894970"/>
    <lineage>
        <taxon>Bacteria</taxon>
        <taxon>Bacillati</taxon>
        <taxon>Actinomycetota</taxon>
        <taxon>Actinomycetes</taxon>
        <taxon>Micromonosporales</taxon>
        <taxon>Micromonosporaceae</taxon>
        <taxon>Micromonospora</taxon>
    </lineage>
</organism>
<dbReference type="PANTHER" id="PTHR33202">
    <property type="entry name" value="ZINC UPTAKE REGULATION PROTEIN"/>
    <property type="match status" value="1"/>
</dbReference>
<dbReference type="GO" id="GO:0005829">
    <property type="term" value="C:cytosol"/>
    <property type="evidence" value="ECO:0007669"/>
    <property type="project" value="TreeGrafter"/>
</dbReference>
<feature type="binding site" evidence="7">
    <location>
        <position position="134"/>
    </location>
    <ligand>
        <name>Zn(2+)</name>
        <dbReference type="ChEBI" id="CHEBI:29105"/>
    </ligand>
</feature>
<keyword evidence="7" id="KW-0479">Metal-binding</keyword>
<keyword evidence="5" id="KW-0238">DNA-binding</keyword>
<evidence type="ECO:0000313" key="9">
    <source>
        <dbReference type="Proteomes" id="UP000275865"/>
    </source>
</evidence>
<dbReference type="Gene3D" id="1.10.10.10">
    <property type="entry name" value="Winged helix-like DNA-binding domain superfamily/Winged helix DNA-binding domain"/>
    <property type="match status" value="1"/>
</dbReference>
<keyword evidence="6" id="KW-0804">Transcription</keyword>
<keyword evidence="2" id="KW-0678">Repressor</keyword>
<evidence type="ECO:0000256" key="1">
    <source>
        <dbReference type="ARBA" id="ARBA00007957"/>
    </source>
</evidence>
<dbReference type="SUPFAM" id="SSF46785">
    <property type="entry name" value="Winged helix' DNA-binding domain"/>
    <property type="match status" value="1"/>
</dbReference>
<evidence type="ECO:0000256" key="7">
    <source>
        <dbReference type="PIRSR" id="PIRSR602481-1"/>
    </source>
</evidence>
<dbReference type="GO" id="GO:0003700">
    <property type="term" value="F:DNA-binding transcription factor activity"/>
    <property type="evidence" value="ECO:0007669"/>
    <property type="project" value="InterPro"/>
</dbReference>
<dbReference type="Gene3D" id="3.30.1490.190">
    <property type="match status" value="1"/>
</dbReference>
<name>A0A3A9YGN0_9ACTN</name>
<sequence>MTTPSVPDQQLQVAGLIPTAQRRAVLALLLGRSRPITAQAVHAELNRTDRHIGLTTVYRALHSLADAGLLHTFDLHGQRAYRHCGVAPHQHLICDGCDAVLECPPDLVATWLRELHHHTGFIPHSDRLDLRGTCATCATT</sequence>
<evidence type="ECO:0000313" key="8">
    <source>
        <dbReference type="EMBL" id="RKN33854.1"/>
    </source>
</evidence>
<dbReference type="EMBL" id="RAZT01000004">
    <property type="protein sequence ID" value="RKN33854.1"/>
    <property type="molecule type" value="Genomic_DNA"/>
</dbReference>
<evidence type="ECO:0000256" key="2">
    <source>
        <dbReference type="ARBA" id="ARBA00022491"/>
    </source>
</evidence>
<feature type="binding site" evidence="7">
    <location>
        <position position="97"/>
    </location>
    <ligand>
        <name>Zn(2+)</name>
        <dbReference type="ChEBI" id="CHEBI:29105"/>
    </ligand>
</feature>
<dbReference type="GO" id="GO:0045892">
    <property type="term" value="P:negative regulation of DNA-templated transcription"/>
    <property type="evidence" value="ECO:0007669"/>
    <property type="project" value="TreeGrafter"/>
</dbReference>
<proteinExistence type="inferred from homology"/>
<feature type="binding site" evidence="7">
    <location>
        <position position="137"/>
    </location>
    <ligand>
        <name>Zn(2+)</name>
        <dbReference type="ChEBI" id="CHEBI:29105"/>
    </ligand>
</feature>
<protein>
    <submittedName>
        <fullName evidence="8">Transcriptional repressor</fullName>
    </submittedName>
</protein>
<dbReference type="GO" id="GO:0008270">
    <property type="term" value="F:zinc ion binding"/>
    <property type="evidence" value="ECO:0007669"/>
    <property type="project" value="TreeGrafter"/>
</dbReference>
<comment type="cofactor">
    <cofactor evidence="7">
        <name>Zn(2+)</name>
        <dbReference type="ChEBI" id="CHEBI:29105"/>
    </cofactor>
    <text evidence="7">Binds 1 zinc ion per subunit.</text>
</comment>
<feature type="binding site" evidence="7">
    <location>
        <position position="94"/>
    </location>
    <ligand>
        <name>Zn(2+)</name>
        <dbReference type="ChEBI" id="CHEBI:29105"/>
    </ligand>
</feature>
<accession>A0A3A9YGN0</accession>
<keyword evidence="3 7" id="KW-0862">Zinc</keyword>
<dbReference type="InterPro" id="IPR043135">
    <property type="entry name" value="Fur_C"/>
</dbReference>